<dbReference type="Pfam" id="PF18269">
    <property type="entry name" value="T3SS_ATPase_C"/>
    <property type="match status" value="1"/>
</dbReference>
<name>A0A3B1BH60_9ZZZZ</name>
<dbReference type="FunFam" id="3.40.50.12240:FF:000002">
    <property type="entry name" value="Flagellum-specific ATP synthase FliI"/>
    <property type="match status" value="1"/>
</dbReference>
<evidence type="ECO:0000256" key="4">
    <source>
        <dbReference type="ARBA" id="ARBA00022741"/>
    </source>
</evidence>
<keyword evidence="3" id="KW-0963">Cytoplasm</keyword>
<dbReference type="GO" id="GO:0030257">
    <property type="term" value="C:type III protein secretion system complex"/>
    <property type="evidence" value="ECO:0007669"/>
    <property type="project" value="InterPro"/>
</dbReference>
<keyword evidence="7" id="KW-1278">Translocase</keyword>
<dbReference type="NCBIfam" id="TIGR01026">
    <property type="entry name" value="fliI_yscN"/>
    <property type="match status" value="1"/>
</dbReference>
<evidence type="ECO:0000256" key="3">
    <source>
        <dbReference type="ARBA" id="ARBA00022490"/>
    </source>
</evidence>
<sequence>MIKTDFAKYSEALKNSRPIKVSGKVSRIVGLVIEGIGPDLPIGGTCDIFPTGSSNPVGAEVVGFIGNRILMMPLGDSRGISPGCHIAARRRELAEIRVDDSILGRVIDGLGEPIDDRGPLLCKTLKPIYNDPINPLNRKRISEPLDLGIRAVNGLLTIGKGQRVGILSGTGVGKSVLLGMMAKNTNADINVIGLIGERGREVKEFIERNLGEEGMKRSVVVVATSDNPPLIRMRAAFVTTAIAEYFRDQGKNVLLMMDSLTRFAMAQREIGLSVGEPPTTKGYTPSVFAALPKLLERAGMSDNEGSITGLYTVLIEGDDISEPISDASRAILDGHLFLSRRLASLGHFPAIDLLGSISRVMVDVASPEHMDMATRFKEVYATYREAEDLINIGAYVGGSNPRIDNAIAKIDAINQYLRQNMNESESMENSVKRLKALLN</sequence>
<dbReference type="GO" id="GO:0030254">
    <property type="term" value="P:protein secretion by the type III secretion system"/>
    <property type="evidence" value="ECO:0007669"/>
    <property type="project" value="InterPro"/>
</dbReference>
<dbReference type="GO" id="GO:0005524">
    <property type="term" value="F:ATP binding"/>
    <property type="evidence" value="ECO:0007669"/>
    <property type="project" value="UniProtKB-KW"/>
</dbReference>
<dbReference type="InterPro" id="IPR027417">
    <property type="entry name" value="P-loop_NTPase"/>
</dbReference>
<dbReference type="PANTHER" id="PTHR15184:SF9">
    <property type="entry name" value="SPI-1 TYPE 3 SECRETION SYSTEM ATPASE"/>
    <property type="match status" value="1"/>
</dbReference>
<dbReference type="CDD" id="cd01136">
    <property type="entry name" value="ATPase_flagellum-secretory_path_III"/>
    <property type="match status" value="1"/>
</dbReference>
<protein>
    <submittedName>
        <fullName evidence="9">Flagellum-specific ATP synthase FliI</fullName>
    </submittedName>
</protein>
<keyword evidence="4" id="KW-0547">Nucleotide-binding</keyword>
<dbReference type="CDD" id="cd18114">
    <property type="entry name" value="ATP-synt_flagellum-secretory_path_III_C"/>
    <property type="match status" value="1"/>
</dbReference>
<dbReference type="Pfam" id="PF00006">
    <property type="entry name" value="ATP-synt_ab"/>
    <property type="match status" value="1"/>
</dbReference>
<evidence type="ECO:0000313" key="9">
    <source>
        <dbReference type="EMBL" id="VAX17646.1"/>
    </source>
</evidence>
<dbReference type="GO" id="GO:0016887">
    <property type="term" value="F:ATP hydrolysis activity"/>
    <property type="evidence" value="ECO:0007669"/>
    <property type="project" value="InterPro"/>
</dbReference>
<keyword evidence="6" id="KW-0653">Protein transport</keyword>
<keyword evidence="2" id="KW-0813">Transport</keyword>
<organism evidence="9">
    <name type="scientific">hydrothermal vent metagenome</name>
    <dbReference type="NCBI Taxonomy" id="652676"/>
    <lineage>
        <taxon>unclassified sequences</taxon>
        <taxon>metagenomes</taxon>
        <taxon>ecological metagenomes</taxon>
    </lineage>
</organism>
<dbReference type="InterPro" id="IPR005714">
    <property type="entry name" value="ATPase_T3SS_FliI/YscN"/>
</dbReference>
<keyword evidence="5" id="KW-0067">ATP-binding</keyword>
<proteinExistence type="predicted"/>
<dbReference type="SUPFAM" id="SSF52540">
    <property type="entry name" value="P-loop containing nucleoside triphosphate hydrolases"/>
    <property type="match status" value="1"/>
</dbReference>
<dbReference type="GO" id="GO:0046933">
    <property type="term" value="F:proton-transporting ATP synthase activity, rotational mechanism"/>
    <property type="evidence" value="ECO:0007669"/>
    <property type="project" value="TreeGrafter"/>
</dbReference>
<dbReference type="InterPro" id="IPR003593">
    <property type="entry name" value="AAA+_ATPase"/>
</dbReference>
<accession>A0A3B1BH60</accession>
<dbReference type="InterPro" id="IPR000194">
    <property type="entry name" value="ATPase_F1/V1/A1_a/bsu_nucl-bd"/>
</dbReference>
<dbReference type="Gene3D" id="3.40.50.12240">
    <property type="match status" value="1"/>
</dbReference>
<dbReference type="PANTHER" id="PTHR15184">
    <property type="entry name" value="ATP SYNTHASE"/>
    <property type="match status" value="1"/>
</dbReference>
<dbReference type="AlphaFoldDB" id="A0A3B1BH60"/>
<dbReference type="GO" id="GO:0005737">
    <property type="term" value="C:cytoplasm"/>
    <property type="evidence" value="ECO:0007669"/>
    <property type="project" value="UniProtKB-SubCell"/>
</dbReference>
<evidence type="ECO:0000256" key="1">
    <source>
        <dbReference type="ARBA" id="ARBA00004496"/>
    </source>
</evidence>
<evidence type="ECO:0000256" key="6">
    <source>
        <dbReference type="ARBA" id="ARBA00022927"/>
    </source>
</evidence>
<reference evidence="9" key="1">
    <citation type="submission" date="2018-06" db="EMBL/GenBank/DDBJ databases">
        <authorList>
            <person name="Zhirakovskaya E."/>
        </authorList>
    </citation>
    <scope>NUCLEOTIDE SEQUENCE</scope>
</reference>
<comment type="subcellular location">
    <subcellularLocation>
        <location evidence="1">Cytoplasm</location>
    </subcellularLocation>
</comment>
<gene>
    <name evidence="9" type="ORF">MNBD_NITROSPINAE04-1774</name>
</gene>
<dbReference type="EMBL" id="UOGA01000100">
    <property type="protein sequence ID" value="VAX17646.1"/>
    <property type="molecule type" value="Genomic_DNA"/>
</dbReference>
<feature type="domain" description="AAA+ ATPase" evidence="8">
    <location>
        <begin position="160"/>
        <end position="342"/>
    </location>
</feature>
<evidence type="ECO:0000256" key="7">
    <source>
        <dbReference type="ARBA" id="ARBA00022967"/>
    </source>
</evidence>
<dbReference type="InterPro" id="IPR050053">
    <property type="entry name" value="ATPase_alpha/beta_chains"/>
</dbReference>
<evidence type="ECO:0000256" key="2">
    <source>
        <dbReference type="ARBA" id="ARBA00022448"/>
    </source>
</evidence>
<dbReference type="InterPro" id="IPR040627">
    <property type="entry name" value="T3SS_ATPase_C"/>
</dbReference>
<evidence type="ECO:0000259" key="8">
    <source>
        <dbReference type="SMART" id="SM00382"/>
    </source>
</evidence>
<evidence type="ECO:0000256" key="5">
    <source>
        <dbReference type="ARBA" id="ARBA00022840"/>
    </source>
</evidence>
<dbReference type="SMART" id="SM00382">
    <property type="entry name" value="AAA"/>
    <property type="match status" value="1"/>
</dbReference>